<organism evidence="8 9">
    <name type="scientific">Scopulibacillus darangshiensis</name>
    <dbReference type="NCBI Taxonomy" id="442528"/>
    <lineage>
        <taxon>Bacteria</taxon>
        <taxon>Bacillati</taxon>
        <taxon>Bacillota</taxon>
        <taxon>Bacilli</taxon>
        <taxon>Bacillales</taxon>
        <taxon>Sporolactobacillaceae</taxon>
        <taxon>Scopulibacillus</taxon>
    </lineage>
</organism>
<evidence type="ECO:0000313" key="9">
    <source>
        <dbReference type="Proteomes" id="UP000295416"/>
    </source>
</evidence>
<dbReference type="Proteomes" id="UP000295416">
    <property type="component" value="Unassembled WGS sequence"/>
</dbReference>
<accession>A0A4R2PCS2</accession>
<dbReference type="PANTHER" id="PTHR34138">
    <property type="entry name" value="CELL SHAPE-DETERMINING PROTEIN MREC"/>
    <property type="match status" value="1"/>
</dbReference>
<dbReference type="Gene3D" id="2.40.10.350">
    <property type="entry name" value="Rod shape-determining protein MreC, domain 2"/>
    <property type="match status" value="1"/>
</dbReference>
<dbReference type="GO" id="GO:0005886">
    <property type="term" value="C:plasma membrane"/>
    <property type="evidence" value="ECO:0007669"/>
    <property type="project" value="TreeGrafter"/>
</dbReference>
<dbReference type="InterPro" id="IPR055342">
    <property type="entry name" value="MreC_beta-barrel_core"/>
</dbReference>
<comment type="caution">
    <text evidence="8">The sequence shown here is derived from an EMBL/GenBank/DDBJ whole genome shotgun (WGS) entry which is preliminary data.</text>
</comment>
<evidence type="ECO:0000256" key="4">
    <source>
        <dbReference type="ARBA" id="ARBA00032089"/>
    </source>
</evidence>
<dbReference type="AlphaFoldDB" id="A0A4R2PCS2"/>
<keyword evidence="9" id="KW-1185">Reference proteome</keyword>
<sequence>MPPFFSNKKLIILLASLIVLVALVGFSIKERKQMTWPEQFVHDTVGWFQVIFNRPAQYVAGFFETIDDIENAYKENKALKADLEDYAKVKQENKEIKHDNQELKKELDLLNDPDLSAYKKHPALVIGRSYDKWNQLVTVNKGEQDGIKPDMAVITPDGFIGKVRKAGQFSSEVILMTDTRNANQIAAMVQGSRIYGMIEGYDPEKNVLLFKKIPVKAKIKKGQMVVTSGLGQIFPRGLPIGKVKKVTTDQYGLTKIAEVEPAANLNDLTHVVIVEREAGTPAANNLDKKGDKS</sequence>
<comment type="similarity">
    <text evidence="1 5">Belongs to the MreC family.</text>
</comment>
<keyword evidence="3 5" id="KW-0133">Cell shape</keyword>
<evidence type="ECO:0000256" key="1">
    <source>
        <dbReference type="ARBA" id="ARBA00009369"/>
    </source>
</evidence>
<evidence type="ECO:0000256" key="5">
    <source>
        <dbReference type="PIRNR" id="PIRNR038471"/>
    </source>
</evidence>
<dbReference type="GO" id="GO:0008360">
    <property type="term" value="P:regulation of cell shape"/>
    <property type="evidence" value="ECO:0007669"/>
    <property type="project" value="UniProtKB-KW"/>
</dbReference>
<dbReference type="PIRSF" id="PIRSF038471">
    <property type="entry name" value="MreC"/>
    <property type="match status" value="1"/>
</dbReference>
<comment type="function">
    <text evidence="5">Involved in formation and maintenance of cell shape.</text>
</comment>
<dbReference type="Gene3D" id="2.40.10.340">
    <property type="entry name" value="Rod shape-determining protein MreC, domain 1"/>
    <property type="match status" value="1"/>
</dbReference>
<dbReference type="NCBIfam" id="TIGR00219">
    <property type="entry name" value="mreC"/>
    <property type="match status" value="1"/>
</dbReference>
<dbReference type="RefSeq" id="WP_132742733.1">
    <property type="nucleotide sequence ID" value="NZ_SLXK01000001.1"/>
</dbReference>
<dbReference type="EMBL" id="SLXK01000001">
    <property type="protein sequence ID" value="TCP32238.1"/>
    <property type="molecule type" value="Genomic_DNA"/>
</dbReference>
<name>A0A4R2PCS2_9BACL</name>
<feature type="coiled-coil region" evidence="6">
    <location>
        <begin position="69"/>
        <end position="106"/>
    </location>
</feature>
<gene>
    <name evidence="8" type="ORF">EV207_101216</name>
</gene>
<protein>
    <recommendedName>
        <fullName evidence="2 5">Cell shape-determining protein MreC</fullName>
    </recommendedName>
    <alternativeName>
        <fullName evidence="4 5">Cell shape protein MreC</fullName>
    </alternativeName>
</protein>
<reference evidence="8 9" key="1">
    <citation type="submission" date="2019-03" db="EMBL/GenBank/DDBJ databases">
        <title>Genomic Encyclopedia of Type Strains, Phase IV (KMG-IV): sequencing the most valuable type-strain genomes for metagenomic binning, comparative biology and taxonomic classification.</title>
        <authorList>
            <person name="Goeker M."/>
        </authorList>
    </citation>
    <scope>NUCLEOTIDE SEQUENCE [LARGE SCALE GENOMIC DNA]</scope>
    <source>
        <strain evidence="8 9">DSM 19377</strain>
    </source>
</reference>
<dbReference type="InterPro" id="IPR007221">
    <property type="entry name" value="MreC"/>
</dbReference>
<dbReference type="OrthoDB" id="9792313at2"/>
<evidence type="ECO:0000256" key="6">
    <source>
        <dbReference type="SAM" id="Coils"/>
    </source>
</evidence>
<evidence type="ECO:0000256" key="2">
    <source>
        <dbReference type="ARBA" id="ARBA00013855"/>
    </source>
</evidence>
<dbReference type="InterPro" id="IPR042175">
    <property type="entry name" value="Cell/Rod_MreC_2"/>
</dbReference>
<proteinExistence type="inferred from homology"/>
<dbReference type="PANTHER" id="PTHR34138:SF1">
    <property type="entry name" value="CELL SHAPE-DETERMINING PROTEIN MREC"/>
    <property type="match status" value="1"/>
</dbReference>
<evidence type="ECO:0000313" key="8">
    <source>
        <dbReference type="EMBL" id="TCP32238.1"/>
    </source>
</evidence>
<dbReference type="Pfam" id="PF04085">
    <property type="entry name" value="MreC"/>
    <property type="match status" value="1"/>
</dbReference>
<keyword evidence="6" id="KW-0175">Coiled coil</keyword>
<evidence type="ECO:0000259" key="7">
    <source>
        <dbReference type="Pfam" id="PF04085"/>
    </source>
</evidence>
<feature type="domain" description="Rod shape-determining protein MreC beta-barrel core" evidence="7">
    <location>
        <begin position="125"/>
        <end position="275"/>
    </location>
</feature>
<evidence type="ECO:0000256" key="3">
    <source>
        <dbReference type="ARBA" id="ARBA00022960"/>
    </source>
</evidence>
<dbReference type="InterPro" id="IPR042177">
    <property type="entry name" value="Cell/Rod_1"/>
</dbReference>